<feature type="compositionally biased region" description="Low complexity" evidence="8">
    <location>
        <begin position="225"/>
        <end position="239"/>
    </location>
</feature>
<comment type="caution">
    <text evidence="11">The sequence shown here is derived from an EMBL/GenBank/DDBJ whole genome shotgun (WGS) entry which is preliminary data.</text>
</comment>
<evidence type="ECO:0000256" key="5">
    <source>
        <dbReference type="ARBA" id="ARBA00022989"/>
    </source>
</evidence>
<dbReference type="Proteomes" id="UP000244189">
    <property type="component" value="Unassembled WGS sequence"/>
</dbReference>
<dbReference type="PANTHER" id="PTHR38035:SF1">
    <property type="entry name" value="ANCILLARY SECYEG TRANSLOCON SUBUNIT"/>
    <property type="match status" value="1"/>
</dbReference>
<dbReference type="PANTHER" id="PTHR38035">
    <property type="entry name" value="UPF0070 PROTEIN YFGM"/>
    <property type="match status" value="1"/>
</dbReference>
<protein>
    <recommendedName>
        <fullName evidence="10">Ancillary SecYEG translocon subunit/Cell division coordinator CpoB TPR domain-containing protein</fullName>
    </recommendedName>
</protein>
<dbReference type="EMBL" id="QAOG01000002">
    <property type="protein sequence ID" value="PTQ60953.1"/>
    <property type="molecule type" value="Genomic_DNA"/>
</dbReference>
<evidence type="ECO:0000313" key="12">
    <source>
        <dbReference type="Proteomes" id="UP000244189"/>
    </source>
</evidence>
<evidence type="ECO:0000256" key="3">
    <source>
        <dbReference type="ARBA" id="ARBA00022475"/>
    </source>
</evidence>
<keyword evidence="3" id="KW-1003">Cell membrane</keyword>
<evidence type="ECO:0000256" key="2">
    <source>
        <dbReference type="ARBA" id="ARBA00004236"/>
    </source>
</evidence>
<evidence type="ECO:0000256" key="6">
    <source>
        <dbReference type="ARBA" id="ARBA00023136"/>
    </source>
</evidence>
<keyword evidence="6 9" id="KW-0472">Membrane</keyword>
<keyword evidence="5 9" id="KW-1133">Transmembrane helix</keyword>
<evidence type="ECO:0000313" key="11">
    <source>
        <dbReference type="EMBL" id="PTQ60953.1"/>
    </source>
</evidence>
<organism evidence="11 12">
    <name type="scientific">Sphingomonas aurantiaca</name>
    <dbReference type="NCBI Taxonomy" id="185949"/>
    <lineage>
        <taxon>Bacteria</taxon>
        <taxon>Pseudomonadati</taxon>
        <taxon>Pseudomonadota</taxon>
        <taxon>Alphaproteobacteria</taxon>
        <taxon>Sphingomonadales</taxon>
        <taxon>Sphingomonadaceae</taxon>
        <taxon>Sphingomonas</taxon>
    </lineage>
</organism>
<comment type="subcellular location">
    <subcellularLocation>
        <location evidence="2">Cell membrane</location>
    </subcellularLocation>
    <subcellularLocation>
        <location evidence="1">Membrane</location>
        <topology evidence="1">Single-pass membrane protein</topology>
    </subcellularLocation>
</comment>
<feature type="region of interest" description="Disordered" evidence="8">
    <location>
        <begin position="225"/>
        <end position="246"/>
    </location>
</feature>
<feature type="transmembrane region" description="Helical" evidence="9">
    <location>
        <begin position="31"/>
        <end position="52"/>
    </location>
</feature>
<reference evidence="11 12" key="1">
    <citation type="submission" date="2018-04" db="EMBL/GenBank/DDBJ databases">
        <title>Genomic Encyclopedia of Type Strains, Phase III (KMG-III): the genomes of soil and plant-associated and newly described type strains.</title>
        <authorList>
            <person name="Whitman W."/>
        </authorList>
    </citation>
    <scope>NUCLEOTIDE SEQUENCE [LARGE SCALE GENOMIC DNA]</scope>
    <source>
        <strain evidence="11 12">MA101b</strain>
    </source>
</reference>
<keyword evidence="4 9" id="KW-0812">Transmembrane</keyword>
<keyword evidence="12" id="KW-1185">Reference proteome</keyword>
<proteinExistence type="predicted"/>
<dbReference type="GO" id="GO:0044877">
    <property type="term" value="F:protein-containing complex binding"/>
    <property type="evidence" value="ECO:0007669"/>
    <property type="project" value="InterPro"/>
</dbReference>
<accession>A0A2T5GNR0</accession>
<evidence type="ECO:0000256" key="8">
    <source>
        <dbReference type="SAM" id="MobiDB-lite"/>
    </source>
</evidence>
<feature type="domain" description="Ancillary SecYEG translocon subunit/Cell division coordinator CpoB TPR" evidence="10">
    <location>
        <begin position="27"/>
        <end position="142"/>
    </location>
</feature>
<dbReference type="InterPro" id="IPR018704">
    <property type="entry name" value="SecYEG/CpoB_TPR"/>
</dbReference>
<evidence type="ECO:0000256" key="9">
    <source>
        <dbReference type="SAM" id="Phobius"/>
    </source>
</evidence>
<sequence>MALPPKTDEAFLREVDEELRRDKLAGFWTNWGIWVAIGVVAALAALAGFLYWQHHNGETAGVEGEQLQAAYDSLGANNAAAASKPLAELAKSNRDGYRALAMFTQADILLQKDDLKGAAAKLGAIAADSSLAKPFRDLALVRQTSAEFDTLKPQVIVERLRPLAVPGGPWLGSAGEMVAISYLRMNQRQQAGTLFGQIARDTGVPETIRQRAVQMAGVLGVDAVASTGPTAGTPTPVASNEDTKAQ</sequence>
<keyword evidence="7" id="KW-0143">Chaperone</keyword>
<name>A0A2T5GNR0_9SPHN</name>
<evidence type="ECO:0000259" key="10">
    <source>
        <dbReference type="Pfam" id="PF09976"/>
    </source>
</evidence>
<dbReference type="AlphaFoldDB" id="A0A2T5GNR0"/>
<evidence type="ECO:0000256" key="7">
    <source>
        <dbReference type="ARBA" id="ARBA00023186"/>
    </source>
</evidence>
<dbReference type="GO" id="GO:0005886">
    <property type="term" value="C:plasma membrane"/>
    <property type="evidence" value="ECO:0007669"/>
    <property type="project" value="UniProtKB-SubCell"/>
</dbReference>
<evidence type="ECO:0000256" key="1">
    <source>
        <dbReference type="ARBA" id="ARBA00004167"/>
    </source>
</evidence>
<evidence type="ECO:0000256" key="4">
    <source>
        <dbReference type="ARBA" id="ARBA00022692"/>
    </source>
</evidence>
<dbReference type="Pfam" id="PF09976">
    <property type="entry name" value="TPR_21"/>
    <property type="match status" value="1"/>
</dbReference>
<gene>
    <name evidence="11" type="ORF">C8J26_1269</name>
</gene>
<dbReference type="RefSeq" id="WP_107957198.1">
    <property type="nucleotide sequence ID" value="NZ_QAOG01000002.1"/>
</dbReference>
<dbReference type="InterPro" id="IPR026039">
    <property type="entry name" value="YfgM"/>
</dbReference>